<organism evidence="2 3">
    <name type="scientific">Symbiodinium necroappetens</name>
    <dbReference type="NCBI Taxonomy" id="1628268"/>
    <lineage>
        <taxon>Eukaryota</taxon>
        <taxon>Sar</taxon>
        <taxon>Alveolata</taxon>
        <taxon>Dinophyceae</taxon>
        <taxon>Suessiales</taxon>
        <taxon>Symbiodiniaceae</taxon>
        <taxon>Symbiodinium</taxon>
    </lineage>
</organism>
<dbReference type="OrthoDB" id="432153at2759"/>
<name>A0A812WTQ9_9DINO</name>
<protein>
    <submittedName>
        <fullName evidence="2">Uncharacterized protein</fullName>
    </submittedName>
</protein>
<sequence>MLAESAKPAVAESAMRASWVQRRLSEKVEGTVDWQKDKLLHWLSWLLDDVLGPERLDEALRWAWKGQEMTIPGPAQALLTSTIQQPDAGLKLKLEVFLVQAVVDGADGMSSFSPVQAAGPEDLSFEVAWGAALGLGVEVKVNMEAIDLATGQSQGSVVQEMSLHLGLMQPSLGITAQALVLADQWPGRHTLAQLLLEPRACLTSIFQSAPQVQTLEAKFSTLAAPLSFEAKTTGALEASISSLLNHVVVLFNQVYEPLLPGAIQRAAGSKLLLSKLNDALKAQMKPGGCIDPSMASQKIRTQVPQNYSNWPPLFDTAFRSRLNNFIDGFLAQNTSVLDQCFSDVPSLRLPLDAEFTIKQLSAEGTDQVSNLRVLIPETQPSLLGMSVAVKCPAPAAAWRPSLGINGSLLAGGFQGSGLASVVVPCGAAGAEIEVVLDLWSLLDLQLPSSPACLLASTFAKLDVKEINATWDGGGDFQVTASNGLPQEPFKELCEMHPQVCRLAVKFRQYLAGRLGTAGVFQHLRDSMLKHCTQTDSTLQAQRGVDRDSGGYWYVPASSLWLWLISGLAVLALSLTYGFCAQFGELRHPDSCVDSRRAPVPLASVCWFGVQSWPGLPCSGKSGTVAVSILMSAGLVSRILACFCLPVASSGIEIMHDSSSIFKDETLLLFTFFGTGVQFGLGGSLYCEFLWFFMSLVASLVCHAILVLVWMTPFLAKHRRQLLLVAVVLGRFPLSEIETTSNTILILSNRVSLPLGLSQALGLSLQAGAYVSWFSSISTLLAILMLLALLPREVKARDWAAGKAPVKVMALQGMAAAIMTAGICVWWFCDYLYAETGGIAGALIDPPSYSASQLGASDKALRTMIVLLAVVCPLCHVVAFCLGLSGKAPAAARKIAGLAATFCLLDLFTIGYLISFIEGVGGFASSSIHGLAPNICDLSQESLDEDCLTIRTRVLPLGTAGLVVATAAWASMCSFQVLGAGQDLPREEDPRAVTA</sequence>
<feature type="transmembrane region" description="Helical" evidence="1">
    <location>
        <begin position="809"/>
        <end position="827"/>
    </location>
</feature>
<evidence type="ECO:0000313" key="3">
    <source>
        <dbReference type="Proteomes" id="UP000601435"/>
    </source>
</evidence>
<feature type="transmembrane region" description="Helical" evidence="1">
    <location>
        <begin position="688"/>
        <end position="709"/>
    </location>
</feature>
<feature type="transmembrane region" description="Helical" evidence="1">
    <location>
        <begin position="766"/>
        <end position="789"/>
    </location>
</feature>
<evidence type="ECO:0000256" key="1">
    <source>
        <dbReference type="SAM" id="Phobius"/>
    </source>
</evidence>
<keyword evidence="3" id="KW-1185">Reference proteome</keyword>
<keyword evidence="1" id="KW-0472">Membrane</keyword>
<keyword evidence="1" id="KW-1133">Transmembrane helix</keyword>
<dbReference type="AlphaFoldDB" id="A0A812WTQ9"/>
<proteinExistence type="predicted"/>
<reference evidence="2" key="1">
    <citation type="submission" date="2021-02" db="EMBL/GenBank/DDBJ databases">
        <authorList>
            <person name="Dougan E. K."/>
            <person name="Rhodes N."/>
            <person name="Thang M."/>
            <person name="Chan C."/>
        </authorList>
    </citation>
    <scope>NUCLEOTIDE SEQUENCE</scope>
</reference>
<feature type="transmembrane region" description="Helical" evidence="1">
    <location>
        <begin position="621"/>
        <end position="644"/>
    </location>
</feature>
<gene>
    <name evidence="2" type="ORF">SNEC2469_LOCUS20086</name>
</gene>
<feature type="transmembrane region" description="Helical" evidence="1">
    <location>
        <begin position="863"/>
        <end position="883"/>
    </location>
</feature>
<feature type="transmembrane region" description="Helical" evidence="1">
    <location>
        <begin position="559"/>
        <end position="579"/>
    </location>
</feature>
<comment type="caution">
    <text evidence="2">The sequence shown here is derived from an EMBL/GenBank/DDBJ whole genome shotgun (WGS) entry which is preliminary data.</text>
</comment>
<dbReference type="Proteomes" id="UP000601435">
    <property type="component" value="Unassembled WGS sequence"/>
</dbReference>
<keyword evidence="1" id="KW-0812">Transmembrane</keyword>
<feature type="transmembrane region" description="Helical" evidence="1">
    <location>
        <begin position="665"/>
        <end position="682"/>
    </location>
</feature>
<accession>A0A812WTQ9</accession>
<evidence type="ECO:0000313" key="2">
    <source>
        <dbReference type="EMBL" id="CAE7696921.1"/>
    </source>
</evidence>
<dbReference type="EMBL" id="CAJNJA010034720">
    <property type="protein sequence ID" value="CAE7696921.1"/>
    <property type="molecule type" value="Genomic_DNA"/>
</dbReference>
<feature type="transmembrane region" description="Helical" evidence="1">
    <location>
        <begin position="895"/>
        <end position="916"/>
    </location>
</feature>